<dbReference type="Proteomes" id="UP001597197">
    <property type="component" value="Unassembled WGS sequence"/>
</dbReference>
<dbReference type="Pfam" id="PF00440">
    <property type="entry name" value="TetR_N"/>
    <property type="match status" value="1"/>
</dbReference>
<protein>
    <submittedName>
        <fullName evidence="7">TetR/AcrR family transcriptional regulator</fullName>
    </submittedName>
</protein>
<dbReference type="PANTHER" id="PTHR30055">
    <property type="entry name" value="HTH-TYPE TRANSCRIPTIONAL REGULATOR RUTR"/>
    <property type="match status" value="1"/>
</dbReference>
<feature type="DNA-binding region" description="H-T-H motif" evidence="5">
    <location>
        <begin position="27"/>
        <end position="46"/>
    </location>
</feature>
<dbReference type="PRINTS" id="PR00455">
    <property type="entry name" value="HTHTETR"/>
</dbReference>
<feature type="domain" description="HTH tetR-type" evidence="6">
    <location>
        <begin position="4"/>
        <end position="64"/>
    </location>
</feature>
<dbReference type="RefSeq" id="WP_382319383.1">
    <property type="nucleotide sequence ID" value="NZ_JBHUIA010000001.1"/>
</dbReference>
<name>A0ABW4QNM4_9BACT</name>
<keyword evidence="2" id="KW-0805">Transcription regulation</keyword>
<dbReference type="InterPro" id="IPR009057">
    <property type="entry name" value="Homeodomain-like_sf"/>
</dbReference>
<accession>A0ABW4QNM4</accession>
<dbReference type="Gene3D" id="1.10.10.60">
    <property type="entry name" value="Homeodomain-like"/>
    <property type="match status" value="1"/>
</dbReference>
<dbReference type="InterPro" id="IPR001647">
    <property type="entry name" value="HTH_TetR"/>
</dbReference>
<keyword evidence="3 5" id="KW-0238">DNA-binding</keyword>
<evidence type="ECO:0000256" key="4">
    <source>
        <dbReference type="ARBA" id="ARBA00023163"/>
    </source>
</evidence>
<dbReference type="InterPro" id="IPR050109">
    <property type="entry name" value="HTH-type_TetR-like_transc_reg"/>
</dbReference>
<comment type="caution">
    <text evidence="7">The sequence shown here is derived from an EMBL/GenBank/DDBJ whole genome shotgun (WGS) entry which is preliminary data.</text>
</comment>
<reference evidence="8" key="1">
    <citation type="journal article" date="2019" name="Int. J. Syst. Evol. Microbiol.">
        <title>The Global Catalogue of Microorganisms (GCM) 10K type strain sequencing project: providing services to taxonomists for standard genome sequencing and annotation.</title>
        <authorList>
            <consortium name="The Broad Institute Genomics Platform"/>
            <consortium name="The Broad Institute Genome Sequencing Center for Infectious Disease"/>
            <person name="Wu L."/>
            <person name="Ma J."/>
        </authorList>
    </citation>
    <scope>NUCLEOTIDE SEQUENCE [LARGE SCALE GENOMIC DNA]</scope>
    <source>
        <strain evidence="8">CGMCC 1.15795</strain>
    </source>
</reference>
<evidence type="ECO:0000313" key="7">
    <source>
        <dbReference type="EMBL" id="MFD1871156.1"/>
    </source>
</evidence>
<dbReference type="SUPFAM" id="SSF48498">
    <property type="entry name" value="Tetracyclin repressor-like, C-terminal domain"/>
    <property type="match status" value="1"/>
</dbReference>
<dbReference type="SUPFAM" id="SSF46689">
    <property type="entry name" value="Homeodomain-like"/>
    <property type="match status" value="1"/>
</dbReference>
<keyword evidence="4" id="KW-0804">Transcription</keyword>
<gene>
    <name evidence="7" type="ORF">ACFSDX_01865</name>
</gene>
<dbReference type="PANTHER" id="PTHR30055:SF175">
    <property type="entry name" value="HTH-TYPE TRANSCRIPTIONAL REPRESSOR KSTR2"/>
    <property type="match status" value="1"/>
</dbReference>
<keyword evidence="8" id="KW-1185">Reference proteome</keyword>
<proteinExistence type="predicted"/>
<dbReference type="InterPro" id="IPR036271">
    <property type="entry name" value="Tet_transcr_reg_TetR-rel_C_sf"/>
</dbReference>
<dbReference type="EMBL" id="JBHUFD010000001">
    <property type="protein sequence ID" value="MFD1871156.1"/>
    <property type="molecule type" value="Genomic_DNA"/>
</dbReference>
<evidence type="ECO:0000256" key="2">
    <source>
        <dbReference type="ARBA" id="ARBA00023015"/>
    </source>
</evidence>
<evidence type="ECO:0000313" key="8">
    <source>
        <dbReference type="Proteomes" id="UP001597197"/>
    </source>
</evidence>
<dbReference type="Gene3D" id="1.10.357.10">
    <property type="entry name" value="Tetracycline Repressor, domain 2"/>
    <property type="match status" value="1"/>
</dbReference>
<dbReference type="PROSITE" id="PS50977">
    <property type="entry name" value="HTH_TETR_2"/>
    <property type="match status" value="1"/>
</dbReference>
<evidence type="ECO:0000256" key="3">
    <source>
        <dbReference type="ARBA" id="ARBA00023125"/>
    </source>
</evidence>
<evidence type="ECO:0000256" key="1">
    <source>
        <dbReference type="ARBA" id="ARBA00022491"/>
    </source>
</evidence>
<keyword evidence="1" id="KW-0678">Repressor</keyword>
<evidence type="ECO:0000259" key="6">
    <source>
        <dbReference type="PROSITE" id="PS50977"/>
    </source>
</evidence>
<evidence type="ECO:0000256" key="5">
    <source>
        <dbReference type="PROSITE-ProRule" id="PRU00335"/>
    </source>
</evidence>
<sequence>MPTMENKDRILTRASALFLRNGIKSVSMDDIAADLGMSKKTLYKTFASKDDIVLAVMTTHLGQAQGECTRVASTAANAVQEMLSLSAWADKEFSNVHPSIFYDLKKYHSDAWALFATHKNAFILDQITQNLRRGIAEGLFRADLDVEVLARLNLAQIELAFDPDRYPPAQFSPVRVNRVFDEHFLLGVATLKGHRLFNKYQHITEEE</sequence>
<organism evidence="7 8">
    <name type="scientific">Hymenobacter bucti</name>
    <dbReference type="NCBI Taxonomy" id="1844114"/>
    <lineage>
        <taxon>Bacteria</taxon>
        <taxon>Pseudomonadati</taxon>
        <taxon>Bacteroidota</taxon>
        <taxon>Cytophagia</taxon>
        <taxon>Cytophagales</taxon>
        <taxon>Hymenobacteraceae</taxon>
        <taxon>Hymenobacter</taxon>
    </lineage>
</organism>